<dbReference type="Pfam" id="PF01979">
    <property type="entry name" value="Amidohydro_1"/>
    <property type="match status" value="1"/>
</dbReference>
<dbReference type="OrthoDB" id="9807210at2"/>
<gene>
    <name evidence="6" type="ORF">AKJ08_3259</name>
</gene>
<keyword evidence="2" id="KW-0479">Metal-binding</keyword>
<evidence type="ECO:0000256" key="4">
    <source>
        <dbReference type="ARBA" id="ARBA00022833"/>
    </source>
</evidence>
<dbReference type="InterPro" id="IPR010252">
    <property type="entry name" value="HutF"/>
</dbReference>
<evidence type="ECO:0000256" key="2">
    <source>
        <dbReference type="ARBA" id="ARBA00022723"/>
    </source>
</evidence>
<evidence type="ECO:0000259" key="5">
    <source>
        <dbReference type="Pfam" id="PF01979"/>
    </source>
</evidence>
<evidence type="ECO:0000313" key="7">
    <source>
        <dbReference type="Proteomes" id="UP000055590"/>
    </source>
</evidence>
<dbReference type="PANTHER" id="PTHR11271">
    <property type="entry name" value="GUANINE DEAMINASE"/>
    <property type="match status" value="1"/>
</dbReference>
<accession>A0A0K1PH86</accession>
<dbReference type="RefSeq" id="WP_050726979.1">
    <property type="nucleotide sequence ID" value="NZ_CP012332.1"/>
</dbReference>
<dbReference type="EMBL" id="CP012332">
    <property type="protein sequence ID" value="AKU92872.1"/>
    <property type="molecule type" value="Genomic_DNA"/>
</dbReference>
<dbReference type="GO" id="GO:0005829">
    <property type="term" value="C:cytosol"/>
    <property type="evidence" value="ECO:0007669"/>
    <property type="project" value="TreeGrafter"/>
</dbReference>
<keyword evidence="4" id="KW-0862">Zinc</keyword>
<dbReference type="InterPro" id="IPR006680">
    <property type="entry name" value="Amidohydro-rel"/>
</dbReference>
<dbReference type="KEGG" id="vin:AKJ08_3259"/>
<dbReference type="NCBIfam" id="TIGR02022">
    <property type="entry name" value="hutF"/>
    <property type="match status" value="1"/>
</dbReference>
<dbReference type="GO" id="GO:0019239">
    <property type="term" value="F:deaminase activity"/>
    <property type="evidence" value="ECO:0007669"/>
    <property type="project" value="TreeGrafter"/>
</dbReference>
<feature type="domain" description="Amidohydrolase-related" evidence="5">
    <location>
        <begin position="49"/>
        <end position="429"/>
    </location>
</feature>
<dbReference type="Gene3D" id="3.20.20.140">
    <property type="entry name" value="Metal-dependent hydrolases"/>
    <property type="match status" value="1"/>
</dbReference>
<organism evidence="6 7">
    <name type="scientific">Vulgatibacter incomptus</name>
    <dbReference type="NCBI Taxonomy" id="1391653"/>
    <lineage>
        <taxon>Bacteria</taxon>
        <taxon>Pseudomonadati</taxon>
        <taxon>Myxococcota</taxon>
        <taxon>Myxococcia</taxon>
        <taxon>Myxococcales</taxon>
        <taxon>Cystobacterineae</taxon>
        <taxon>Vulgatibacteraceae</taxon>
        <taxon>Vulgatibacter</taxon>
    </lineage>
</organism>
<reference evidence="6 7" key="1">
    <citation type="submission" date="2015-08" db="EMBL/GenBank/DDBJ databases">
        <authorList>
            <person name="Babu N.S."/>
            <person name="Beckwith C.J."/>
            <person name="Beseler K.G."/>
            <person name="Brison A."/>
            <person name="Carone J.V."/>
            <person name="Caskin T.P."/>
            <person name="Diamond M."/>
            <person name="Durham M.E."/>
            <person name="Foxe J.M."/>
            <person name="Go M."/>
            <person name="Henderson B.A."/>
            <person name="Jones I.B."/>
            <person name="McGettigan J.A."/>
            <person name="Micheletti S.J."/>
            <person name="Nasrallah M.E."/>
            <person name="Ortiz D."/>
            <person name="Piller C.R."/>
            <person name="Privatt S.R."/>
            <person name="Schneider S.L."/>
            <person name="Sharp S."/>
            <person name="Smith T.C."/>
            <person name="Stanton J.D."/>
            <person name="Ullery H.E."/>
            <person name="Wilson R.J."/>
            <person name="Serrano M.G."/>
            <person name="Buck G."/>
            <person name="Lee V."/>
            <person name="Wang Y."/>
            <person name="Carvalho R."/>
            <person name="Voegtly L."/>
            <person name="Shi R."/>
            <person name="Duckworth R."/>
            <person name="Johnson A."/>
            <person name="Loviza R."/>
            <person name="Walstead R."/>
            <person name="Shah Z."/>
            <person name="Kiflezghi M."/>
            <person name="Wade K."/>
            <person name="Ball S.L."/>
            <person name="Bradley K.W."/>
            <person name="Asai D.J."/>
            <person name="Bowman C.A."/>
            <person name="Russell D.A."/>
            <person name="Pope W.H."/>
            <person name="Jacobs-Sera D."/>
            <person name="Hendrix R.W."/>
            <person name="Hatfull G.F."/>
        </authorList>
    </citation>
    <scope>NUCLEOTIDE SEQUENCE [LARGE SCALE GENOMIC DNA]</scope>
    <source>
        <strain evidence="6 7">DSM 27710</strain>
    </source>
</reference>
<dbReference type="SUPFAM" id="SSF51338">
    <property type="entry name" value="Composite domain of metallo-dependent hydrolases"/>
    <property type="match status" value="1"/>
</dbReference>
<protein>
    <submittedName>
        <fullName evidence="6">Formiminoglutamic iminohydrolase</fullName>
    </submittedName>
</protein>
<dbReference type="InterPro" id="IPR051607">
    <property type="entry name" value="Metallo-dep_hydrolases"/>
</dbReference>
<dbReference type="PANTHER" id="PTHR11271:SF48">
    <property type="entry name" value="AMIDOHYDROLASE-RELATED DOMAIN-CONTAINING PROTEIN"/>
    <property type="match status" value="1"/>
</dbReference>
<dbReference type="Proteomes" id="UP000055590">
    <property type="component" value="Chromosome"/>
</dbReference>
<name>A0A0K1PH86_9BACT</name>
<evidence type="ECO:0000256" key="1">
    <source>
        <dbReference type="ARBA" id="ARBA00001947"/>
    </source>
</evidence>
<dbReference type="STRING" id="1391653.AKJ08_3259"/>
<dbReference type="InterPro" id="IPR032466">
    <property type="entry name" value="Metal_Hydrolase"/>
</dbReference>
<evidence type="ECO:0000256" key="3">
    <source>
        <dbReference type="ARBA" id="ARBA00022801"/>
    </source>
</evidence>
<keyword evidence="3 6" id="KW-0378">Hydrolase</keyword>
<dbReference type="InterPro" id="IPR011059">
    <property type="entry name" value="Metal-dep_hydrolase_composite"/>
</dbReference>
<dbReference type="PATRIC" id="fig|1391653.3.peg.3406"/>
<evidence type="ECO:0000313" key="6">
    <source>
        <dbReference type="EMBL" id="AKU92872.1"/>
    </source>
</evidence>
<dbReference type="Gene3D" id="2.30.40.10">
    <property type="entry name" value="Urease, subunit C, domain 1"/>
    <property type="match status" value="1"/>
</dbReference>
<comment type="cofactor">
    <cofactor evidence="1">
        <name>Zn(2+)</name>
        <dbReference type="ChEBI" id="CHEBI:29105"/>
    </cofactor>
</comment>
<dbReference type="NCBIfam" id="NF006681">
    <property type="entry name" value="PRK09229.1-2"/>
    <property type="match status" value="1"/>
</dbReference>
<keyword evidence="7" id="KW-1185">Reference proteome</keyword>
<dbReference type="SUPFAM" id="SSF51556">
    <property type="entry name" value="Metallo-dependent hydrolases"/>
    <property type="match status" value="1"/>
</dbReference>
<proteinExistence type="predicted"/>
<sequence length="457" mass="49813">MEILLPDFVYVDGSLRGGLAVHIGDDGTIAKVAPPAPGATLTRLAGRALLPGFVNGHSHAFQRAIRGRSEYRQKGRATDDFWTWREQMYAAAMRVDPDQLEAISRMAFVEMALAGITSVGEFHYLHHPAEGGRYDDPDELAVRVAKAASDAGVELVLLRVGYARAGFGREPNPRQIRFIDRSADETLGAVQRLRGRGMRTGVAPHSVRALPLEWLRALADYAQAHRLPLHMHLSEQPREIDESVAEHGLRPGALALREGWVDERFTGVHGVHLEQGEIDGLGSRGATICACPTTERNLGDGIVRAKELLAAGARICFGTDSQIEIAPLQDARALEYHLRLQKLERAILGSDEGDDRPDRLAARLLDCATRSGARALGLPSGRIEEGLSADLVAVDLDDPSICGAAGPALLPTMVFSAERTAVREVWARGVKIVSEGRHIQQERAVRDFARVMAELWS</sequence>
<dbReference type="GO" id="GO:0046872">
    <property type="term" value="F:metal ion binding"/>
    <property type="evidence" value="ECO:0007669"/>
    <property type="project" value="UniProtKB-KW"/>
</dbReference>
<dbReference type="AlphaFoldDB" id="A0A0K1PH86"/>